<keyword evidence="2" id="KW-0597">Phosphoprotein</keyword>
<dbReference type="InterPro" id="IPR003501">
    <property type="entry name" value="PTS_EIIB_2/3"/>
</dbReference>
<dbReference type="InterPro" id="IPR051819">
    <property type="entry name" value="PTS_sugar-specific_EIIB"/>
</dbReference>
<dbReference type="Proteomes" id="UP000243297">
    <property type="component" value="Unassembled WGS sequence"/>
</dbReference>
<evidence type="ECO:0000256" key="2">
    <source>
        <dbReference type="ARBA" id="ARBA00022553"/>
    </source>
</evidence>
<dbReference type="GO" id="GO:0009401">
    <property type="term" value="P:phosphoenolpyruvate-dependent sugar phosphotransferase system"/>
    <property type="evidence" value="ECO:0007669"/>
    <property type="project" value="UniProtKB-KW"/>
</dbReference>
<evidence type="ECO:0000256" key="6">
    <source>
        <dbReference type="ARBA" id="ARBA00022777"/>
    </source>
</evidence>
<keyword evidence="3" id="KW-0762">Sugar transport</keyword>
<evidence type="ECO:0000256" key="1">
    <source>
        <dbReference type="ARBA" id="ARBA00022448"/>
    </source>
</evidence>
<dbReference type="PANTHER" id="PTHR34581">
    <property type="entry name" value="PTS SYSTEM N,N'-DIACETYLCHITOBIOSE-SPECIFIC EIIB COMPONENT"/>
    <property type="match status" value="1"/>
</dbReference>
<proteinExistence type="predicted"/>
<keyword evidence="4" id="KW-0808">Transferase</keyword>
<dbReference type="OrthoDB" id="9808134at2"/>
<dbReference type="GO" id="GO:0016301">
    <property type="term" value="F:kinase activity"/>
    <property type="evidence" value="ECO:0007669"/>
    <property type="project" value="UniProtKB-KW"/>
</dbReference>
<dbReference type="PANTHER" id="PTHR34581:SF2">
    <property type="entry name" value="PTS SYSTEM N,N'-DIACETYLCHITOBIOSE-SPECIFIC EIIB COMPONENT"/>
    <property type="match status" value="1"/>
</dbReference>
<evidence type="ECO:0000256" key="7">
    <source>
        <dbReference type="PROSITE-ProRule" id="PRU00423"/>
    </source>
</evidence>
<dbReference type="CDD" id="cd05564">
    <property type="entry name" value="PTS_IIB_chitobiose_lichenan"/>
    <property type="match status" value="1"/>
</dbReference>
<keyword evidence="5" id="KW-0598">Phosphotransferase system</keyword>
<dbReference type="STRING" id="118967.SAMN02745191_1565"/>
<protein>
    <submittedName>
        <fullName evidence="9">PTS system, cellobiose-specific IIB component</fullName>
    </submittedName>
</protein>
<dbReference type="PROSITE" id="PS51100">
    <property type="entry name" value="PTS_EIIB_TYPE_3"/>
    <property type="match status" value="1"/>
</dbReference>
<dbReference type="InterPro" id="IPR013012">
    <property type="entry name" value="PTS_EIIB_3"/>
</dbReference>
<evidence type="ECO:0000256" key="3">
    <source>
        <dbReference type="ARBA" id="ARBA00022597"/>
    </source>
</evidence>
<keyword evidence="10" id="KW-1185">Reference proteome</keyword>
<organism evidence="9 10">
    <name type="scientific">Anaerorhabdus furcosa</name>
    <dbReference type="NCBI Taxonomy" id="118967"/>
    <lineage>
        <taxon>Bacteria</taxon>
        <taxon>Bacillati</taxon>
        <taxon>Bacillota</taxon>
        <taxon>Erysipelotrichia</taxon>
        <taxon>Erysipelotrichales</taxon>
        <taxon>Erysipelotrichaceae</taxon>
        <taxon>Anaerorhabdus</taxon>
    </lineage>
</organism>
<dbReference type="AlphaFoldDB" id="A0A1T4NBQ0"/>
<evidence type="ECO:0000256" key="4">
    <source>
        <dbReference type="ARBA" id="ARBA00022679"/>
    </source>
</evidence>
<dbReference type="GO" id="GO:0008982">
    <property type="term" value="F:protein-N(PI)-phosphohistidine-sugar phosphotransferase activity"/>
    <property type="evidence" value="ECO:0007669"/>
    <property type="project" value="InterPro"/>
</dbReference>
<dbReference type="RefSeq" id="WP_078711964.1">
    <property type="nucleotide sequence ID" value="NZ_FUWY01000004.1"/>
</dbReference>
<feature type="domain" description="PTS EIIB type-3" evidence="8">
    <location>
        <begin position="1"/>
        <end position="103"/>
    </location>
</feature>
<dbReference type="EMBL" id="FUWY01000004">
    <property type="protein sequence ID" value="SJZ76681.1"/>
    <property type="molecule type" value="Genomic_DNA"/>
</dbReference>
<evidence type="ECO:0000259" key="8">
    <source>
        <dbReference type="PROSITE" id="PS51100"/>
    </source>
</evidence>
<sequence length="103" mass="11312">MLNVLLICSMGASTGALCEKIKKAADQQNYDINIWATSLATANDEIEKSDIILLGPQIRYMLKKIVEAADGRPVEAIDMATYGMMDGEAVFNKVKEMALNNEK</sequence>
<dbReference type="Gene3D" id="3.40.50.2300">
    <property type="match status" value="1"/>
</dbReference>
<feature type="modified residue" description="Phosphocysteine; by EIIA" evidence="7">
    <location>
        <position position="8"/>
    </location>
</feature>
<name>A0A1T4NBQ0_9FIRM</name>
<keyword evidence="1" id="KW-0813">Transport</keyword>
<evidence type="ECO:0000313" key="9">
    <source>
        <dbReference type="EMBL" id="SJZ76681.1"/>
    </source>
</evidence>
<dbReference type="Pfam" id="PF02302">
    <property type="entry name" value="PTS_IIB"/>
    <property type="match status" value="1"/>
</dbReference>
<evidence type="ECO:0000256" key="5">
    <source>
        <dbReference type="ARBA" id="ARBA00022683"/>
    </source>
</evidence>
<dbReference type="SUPFAM" id="SSF52794">
    <property type="entry name" value="PTS system IIB component-like"/>
    <property type="match status" value="1"/>
</dbReference>
<gene>
    <name evidence="9" type="ORF">SAMN02745191_1565</name>
</gene>
<reference evidence="10" key="1">
    <citation type="submission" date="2017-02" db="EMBL/GenBank/DDBJ databases">
        <authorList>
            <person name="Varghese N."/>
            <person name="Submissions S."/>
        </authorList>
    </citation>
    <scope>NUCLEOTIDE SEQUENCE [LARGE SCALE GENOMIC DNA]</scope>
    <source>
        <strain evidence="10">ATCC 25662</strain>
    </source>
</reference>
<evidence type="ECO:0000313" key="10">
    <source>
        <dbReference type="Proteomes" id="UP000243297"/>
    </source>
</evidence>
<keyword evidence="6" id="KW-0418">Kinase</keyword>
<accession>A0A1T4NBQ0</accession>
<dbReference type="InterPro" id="IPR036095">
    <property type="entry name" value="PTS_EIIB-like_sf"/>
</dbReference>